<accession>A0A1D3TXJ9</accession>
<protein>
    <submittedName>
        <fullName evidence="2">Uncharacterized protein</fullName>
    </submittedName>
</protein>
<organism evidence="2 3">
    <name type="scientific">Anaerobium acetethylicum</name>
    <dbReference type="NCBI Taxonomy" id="1619234"/>
    <lineage>
        <taxon>Bacteria</taxon>
        <taxon>Bacillati</taxon>
        <taxon>Bacillota</taxon>
        <taxon>Clostridia</taxon>
        <taxon>Lachnospirales</taxon>
        <taxon>Lachnospiraceae</taxon>
        <taxon>Anaerobium</taxon>
    </lineage>
</organism>
<dbReference type="STRING" id="1619234.SAMN05421730_103133"/>
<keyword evidence="1" id="KW-0812">Transmembrane</keyword>
<dbReference type="OrthoDB" id="2086313at2"/>
<sequence length="182" mass="20214">MKKKSGSLEYLIGLMMITILCILVLFGYRMHVIKTTKNYVEDGLAASNLAAAVIDLKEYGATNRIFVDGFSKAYGRYKEALADNLNLDADFMPEDDRLICGRVIVEEFAVYEVSEDEIAVTSLDENGIISKKVYPDMAGRMTTPDGALITTATIYSRIGFLLTGYSDATYYVHKENSVDITD</sequence>
<feature type="transmembrane region" description="Helical" evidence="1">
    <location>
        <begin position="7"/>
        <end position="28"/>
    </location>
</feature>
<keyword evidence="3" id="KW-1185">Reference proteome</keyword>
<dbReference type="Proteomes" id="UP000199315">
    <property type="component" value="Unassembled WGS sequence"/>
</dbReference>
<dbReference type="EMBL" id="FMKA01000031">
    <property type="protein sequence ID" value="SCP99059.1"/>
    <property type="molecule type" value="Genomic_DNA"/>
</dbReference>
<proteinExistence type="predicted"/>
<evidence type="ECO:0000313" key="3">
    <source>
        <dbReference type="Proteomes" id="UP000199315"/>
    </source>
</evidence>
<name>A0A1D3TXJ9_9FIRM</name>
<evidence type="ECO:0000256" key="1">
    <source>
        <dbReference type="SAM" id="Phobius"/>
    </source>
</evidence>
<dbReference type="AlphaFoldDB" id="A0A1D3TXJ9"/>
<evidence type="ECO:0000313" key="2">
    <source>
        <dbReference type="EMBL" id="SCP99059.1"/>
    </source>
</evidence>
<keyword evidence="1" id="KW-1133">Transmembrane helix</keyword>
<gene>
    <name evidence="2" type="ORF">SAMN05421730_103133</name>
</gene>
<dbReference type="RefSeq" id="WP_091236326.1">
    <property type="nucleotide sequence ID" value="NZ_FMKA01000031.1"/>
</dbReference>
<keyword evidence="1" id="KW-0472">Membrane</keyword>
<reference evidence="2 3" key="1">
    <citation type="submission" date="2016-09" db="EMBL/GenBank/DDBJ databases">
        <authorList>
            <person name="Capua I."/>
            <person name="De Benedictis P."/>
            <person name="Joannis T."/>
            <person name="Lombin L.H."/>
            <person name="Cattoli G."/>
        </authorList>
    </citation>
    <scope>NUCLEOTIDE SEQUENCE [LARGE SCALE GENOMIC DNA]</scope>
    <source>
        <strain evidence="2 3">GluBS11</strain>
    </source>
</reference>